<dbReference type="STRING" id="1123756.MGEO_06320"/>
<proteinExistence type="predicted"/>
<dbReference type="AlphaFoldDB" id="A0A1X4NNS7"/>
<sequence>MSFDADLIACAKLVEKGDPDRFASTMAAPVEARKVLFPIYAFNVEVSRAPWVTKEAIIAEMRLQWWTDALEEIASGGLVRRHEVVTSLAHVLDAPAARELQKVVEARFWDVYRDPFEDQAAFSKYIEDTSASLLRAASQALSGTMPDMLSDLGYASGLAQFLRAVPELERQGRRPLVDGRPDAVRDLAAEGFDRLVKSRQRRADLPKAAQPLTLAAWQAGPVLKQAKADPRRVANGTLGMSDAYRTLRLMWQAGTGRW</sequence>
<protein>
    <submittedName>
        <fullName evidence="1">Phytoene synthase</fullName>
    </submittedName>
</protein>
<dbReference type="InterPro" id="IPR008949">
    <property type="entry name" value="Isoprenoid_synthase_dom_sf"/>
</dbReference>
<organism evidence="1 2">
    <name type="scientific">Marivita geojedonensis</name>
    <dbReference type="NCBI Taxonomy" id="1123756"/>
    <lineage>
        <taxon>Bacteria</taxon>
        <taxon>Pseudomonadati</taxon>
        <taxon>Pseudomonadota</taxon>
        <taxon>Alphaproteobacteria</taxon>
        <taxon>Rhodobacterales</taxon>
        <taxon>Roseobacteraceae</taxon>
        <taxon>Marivita</taxon>
    </lineage>
</organism>
<evidence type="ECO:0000313" key="2">
    <source>
        <dbReference type="Proteomes" id="UP000193926"/>
    </source>
</evidence>
<gene>
    <name evidence="1" type="ORF">MGEO_06320</name>
</gene>
<name>A0A1X4NNS7_9RHOB</name>
<dbReference type="RefSeq" id="WP_085635864.1">
    <property type="nucleotide sequence ID" value="NZ_JFKC01000003.1"/>
</dbReference>
<dbReference type="Pfam" id="PF00494">
    <property type="entry name" value="SQS_PSY"/>
    <property type="match status" value="1"/>
</dbReference>
<keyword evidence="2" id="KW-1185">Reference proteome</keyword>
<dbReference type="SUPFAM" id="SSF48576">
    <property type="entry name" value="Terpenoid synthases"/>
    <property type="match status" value="1"/>
</dbReference>
<dbReference type="EMBL" id="JFKC01000003">
    <property type="protein sequence ID" value="OSQ52127.1"/>
    <property type="molecule type" value="Genomic_DNA"/>
</dbReference>
<evidence type="ECO:0000313" key="1">
    <source>
        <dbReference type="EMBL" id="OSQ52127.1"/>
    </source>
</evidence>
<comment type="caution">
    <text evidence="1">The sequence shown here is derived from an EMBL/GenBank/DDBJ whole genome shotgun (WGS) entry which is preliminary data.</text>
</comment>
<dbReference type="Proteomes" id="UP000193926">
    <property type="component" value="Unassembled WGS sequence"/>
</dbReference>
<accession>A0A1X4NNS7</accession>
<dbReference type="InterPro" id="IPR002060">
    <property type="entry name" value="Squ/phyt_synthse"/>
</dbReference>
<dbReference type="OrthoDB" id="9814909at2"/>
<dbReference type="Gene3D" id="1.10.600.10">
    <property type="entry name" value="Farnesyl Diphosphate Synthase"/>
    <property type="match status" value="1"/>
</dbReference>
<reference evidence="1 2" key="1">
    <citation type="submission" date="2014-03" db="EMBL/GenBank/DDBJ databases">
        <title>The draft genome sequence of Marivita geojedonensis KCTC 23882.</title>
        <authorList>
            <person name="Lai Q."/>
            <person name="Shao Z."/>
        </authorList>
    </citation>
    <scope>NUCLEOTIDE SEQUENCE [LARGE SCALE GENOMIC DNA]</scope>
    <source>
        <strain evidence="1 2">DPG-138</strain>
    </source>
</reference>